<keyword evidence="1" id="KW-0677">Repeat</keyword>
<proteinExistence type="predicted"/>
<feature type="region of interest" description="Disordered" evidence="3">
    <location>
        <begin position="1"/>
        <end position="82"/>
    </location>
</feature>
<protein>
    <submittedName>
        <fullName evidence="4">Uncharacterized protein</fullName>
    </submittedName>
</protein>
<dbReference type="GO" id="GO:0043161">
    <property type="term" value="P:proteasome-mediated ubiquitin-dependent protein catabolic process"/>
    <property type="evidence" value="ECO:0007669"/>
    <property type="project" value="TreeGrafter"/>
</dbReference>
<dbReference type="OrthoDB" id="9987040at2759"/>
<dbReference type="Proteomes" id="UP000549394">
    <property type="component" value="Unassembled WGS sequence"/>
</dbReference>
<evidence type="ECO:0000313" key="4">
    <source>
        <dbReference type="EMBL" id="CAD5125867.1"/>
    </source>
</evidence>
<sequence>MGTASSSPSRHYSIGSANSPPLTERRRLSSVEGALTNVPSRRQRVSVTSLSSMRSSFESPSKKLSRDSSLEQGSPSKKLSMCSLQDPARLSISSAVVIPARGSLDSGYSGSWRSSVSSARSRSRSSFEAYTRSRSSVDSNIISVIAGNSTGMEQIHEENEAISAAEQFALRHSRYVAVEAEKVARCVLRFGNYGGKESDKPNCNLGTFSKPHAIAVCQRSGDIIVGEWSSEIIQVFDARGDYKTSFEVGLVHGLSVLPDGNLVIASSKGVETYTKDGKKIEQVTPNLATSVASAPKCLITAEHSSVDIYGEDGRLLKRIRNSKLPSLISKVLHRHFALKRIVGVAIMPRDYSIVLLDAESRLLFVFSEKGRFSHAIVPAEEPCGDLKGPQGICVDSRNNIVVADTYNHRIVQFSPTGKYLGLVEQFLNNKQNAGGWYPHGVSCTNEGHLAVTVTGHNFAEVRLYRYK</sequence>
<feature type="compositionally biased region" description="Basic and acidic residues" evidence="3">
    <location>
        <begin position="60"/>
        <end position="69"/>
    </location>
</feature>
<evidence type="ECO:0000256" key="3">
    <source>
        <dbReference type="SAM" id="MobiDB-lite"/>
    </source>
</evidence>
<dbReference type="GO" id="GO:0061630">
    <property type="term" value="F:ubiquitin protein ligase activity"/>
    <property type="evidence" value="ECO:0007669"/>
    <property type="project" value="TreeGrafter"/>
</dbReference>
<dbReference type="Gene3D" id="2.120.10.30">
    <property type="entry name" value="TolB, C-terminal domain"/>
    <property type="match status" value="2"/>
</dbReference>
<dbReference type="PANTHER" id="PTHR24104:SF57">
    <property type="entry name" value="BEE-MILK PROTEIN"/>
    <property type="match status" value="1"/>
</dbReference>
<name>A0A7I8WCF8_9ANNE</name>
<gene>
    <name evidence="4" type="ORF">DGYR_LOCUS13174</name>
</gene>
<dbReference type="InterPro" id="IPR011042">
    <property type="entry name" value="6-blade_b-propeller_TolB-like"/>
</dbReference>
<dbReference type="SUPFAM" id="SSF101898">
    <property type="entry name" value="NHL repeat"/>
    <property type="match status" value="1"/>
</dbReference>
<dbReference type="EMBL" id="CAJFCJ010000029">
    <property type="protein sequence ID" value="CAD5125867.1"/>
    <property type="molecule type" value="Genomic_DNA"/>
</dbReference>
<dbReference type="PANTHER" id="PTHR24104">
    <property type="entry name" value="E3 UBIQUITIN-PROTEIN LIGASE NHLRC1-RELATED"/>
    <property type="match status" value="1"/>
</dbReference>
<dbReference type="AlphaFoldDB" id="A0A7I8WCF8"/>
<dbReference type="InterPro" id="IPR050952">
    <property type="entry name" value="TRIM-NHL_E3_ligases"/>
</dbReference>
<dbReference type="GO" id="GO:0000209">
    <property type="term" value="P:protein polyubiquitination"/>
    <property type="evidence" value="ECO:0007669"/>
    <property type="project" value="TreeGrafter"/>
</dbReference>
<feature type="compositionally biased region" description="Polar residues" evidence="3">
    <location>
        <begin position="1"/>
        <end position="21"/>
    </location>
</feature>
<dbReference type="Pfam" id="PF01436">
    <property type="entry name" value="NHL"/>
    <property type="match status" value="1"/>
</dbReference>
<keyword evidence="5" id="KW-1185">Reference proteome</keyword>
<evidence type="ECO:0000313" key="5">
    <source>
        <dbReference type="Proteomes" id="UP000549394"/>
    </source>
</evidence>
<evidence type="ECO:0000256" key="2">
    <source>
        <dbReference type="PROSITE-ProRule" id="PRU00504"/>
    </source>
</evidence>
<accession>A0A7I8WCF8</accession>
<comment type="caution">
    <text evidence="4">The sequence shown here is derived from an EMBL/GenBank/DDBJ whole genome shotgun (WGS) entry which is preliminary data.</text>
</comment>
<evidence type="ECO:0000256" key="1">
    <source>
        <dbReference type="ARBA" id="ARBA00022737"/>
    </source>
</evidence>
<organism evidence="4 5">
    <name type="scientific">Dimorphilus gyrociliatus</name>
    <dbReference type="NCBI Taxonomy" id="2664684"/>
    <lineage>
        <taxon>Eukaryota</taxon>
        <taxon>Metazoa</taxon>
        <taxon>Spiralia</taxon>
        <taxon>Lophotrochozoa</taxon>
        <taxon>Annelida</taxon>
        <taxon>Polychaeta</taxon>
        <taxon>Polychaeta incertae sedis</taxon>
        <taxon>Dinophilidae</taxon>
        <taxon>Dimorphilus</taxon>
    </lineage>
</organism>
<feature type="repeat" description="NHL" evidence="2">
    <location>
        <begin position="384"/>
        <end position="416"/>
    </location>
</feature>
<dbReference type="PROSITE" id="PS51125">
    <property type="entry name" value="NHL"/>
    <property type="match status" value="1"/>
</dbReference>
<feature type="compositionally biased region" description="Low complexity" evidence="3">
    <location>
        <begin position="45"/>
        <end position="56"/>
    </location>
</feature>
<reference evidence="4 5" key="1">
    <citation type="submission" date="2020-08" db="EMBL/GenBank/DDBJ databases">
        <authorList>
            <person name="Hejnol A."/>
        </authorList>
    </citation>
    <scope>NUCLEOTIDE SEQUENCE [LARGE SCALE GENOMIC DNA]</scope>
</reference>
<dbReference type="InterPro" id="IPR001258">
    <property type="entry name" value="NHL_repeat"/>
</dbReference>